<sequence>MSDPAIPVTRSLAPLREFITDLTRLLDQHPDEPRILEQGGQLLATLVARDDWLPDAFAQPHPEYYQQMLLHCDSAERFSIVSFVWGPGQRTPIHDHTVWGLIGMLRGAEYSQPYALDAEGRPRPHGEAIRLEPGHVEAVSPRVGDIHRVHNAFQDRVSISIHVYGANIGAVRRHVYTEEGETKSFISGYSNPFLPNPWDRSKDPIAS</sequence>
<dbReference type="GO" id="GO:0008198">
    <property type="term" value="F:ferrous iron binding"/>
    <property type="evidence" value="ECO:0007669"/>
    <property type="project" value="TreeGrafter"/>
</dbReference>
<evidence type="ECO:0000256" key="2">
    <source>
        <dbReference type="ARBA" id="ARBA00022723"/>
    </source>
</evidence>
<dbReference type="EMBL" id="QGGT01000001">
    <property type="protein sequence ID" value="PWK38137.1"/>
    <property type="molecule type" value="Genomic_DNA"/>
</dbReference>
<dbReference type="InterPro" id="IPR010300">
    <property type="entry name" value="CDO_1"/>
</dbReference>
<dbReference type="GO" id="GO:0016702">
    <property type="term" value="F:oxidoreductase activity, acting on single donors with incorporation of molecular oxygen, incorporation of two atoms of oxygen"/>
    <property type="evidence" value="ECO:0007669"/>
    <property type="project" value="InterPro"/>
</dbReference>
<evidence type="ECO:0000256" key="5">
    <source>
        <dbReference type="ARBA" id="ARBA00023004"/>
    </source>
</evidence>
<comment type="similarity">
    <text evidence="1">Belongs to the cysteine dioxygenase family.</text>
</comment>
<feature type="binding site" evidence="6">
    <location>
        <position position="147"/>
    </location>
    <ligand>
        <name>Fe cation</name>
        <dbReference type="ChEBI" id="CHEBI:24875"/>
        <note>catalytic</note>
    </ligand>
</feature>
<dbReference type="InterPro" id="IPR011051">
    <property type="entry name" value="RmlC_Cupin_sf"/>
</dbReference>
<evidence type="ECO:0000313" key="8">
    <source>
        <dbReference type="Proteomes" id="UP000245754"/>
    </source>
</evidence>
<evidence type="ECO:0000256" key="6">
    <source>
        <dbReference type="PIRSR" id="PIRSR610300-51"/>
    </source>
</evidence>
<evidence type="ECO:0000256" key="1">
    <source>
        <dbReference type="ARBA" id="ARBA00006622"/>
    </source>
</evidence>
<dbReference type="RefSeq" id="WP_109581766.1">
    <property type="nucleotide sequence ID" value="NZ_CAJPUX010000001.1"/>
</dbReference>
<dbReference type="AlphaFoldDB" id="A0A316EZJ5"/>
<reference evidence="7 8" key="1">
    <citation type="submission" date="2018-05" db="EMBL/GenBank/DDBJ databases">
        <title>Genomic Encyclopedia of Type Strains, Phase IV (KMG-V): Genome sequencing to study the core and pangenomes of soil and plant-associated prokaryotes.</title>
        <authorList>
            <person name="Whitman W."/>
        </authorList>
    </citation>
    <scope>NUCLEOTIDE SEQUENCE [LARGE SCALE GENOMIC DNA]</scope>
    <source>
        <strain evidence="7 8">SLV-132</strain>
    </source>
</reference>
<dbReference type="CDD" id="cd10548">
    <property type="entry name" value="cupin_CDO"/>
    <property type="match status" value="1"/>
</dbReference>
<dbReference type="Gene3D" id="2.60.120.10">
    <property type="entry name" value="Jelly Rolls"/>
    <property type="match status" value="1"/>
</dbReference>
<organism evidence="7 8">
    <name type="scientific">Cupriavidus plantarum</name>
    <dbReference type="NCBI Taxonomy" id="942865"/>
    <lineage>
        <taxon>Bacteria</taxon>
        <taxon>Pseudomonadati</taxon>
        <taxon>Pseudomonadota</taxon>
        <taxon>Betaproteobacteria</taxon>
        <taxon>Burkholderiales</taxon>
        <taxon>Burkholderiaceae</taxon>
        <taxon>Cupriavidus</taxon>
    </lineage>
</organism>
<keyword evidence="2 6" id="KW-0479">Metal-binding</keyword>
<dbReference type="InterPro" id="IPR014710">
    <property type="entry name" value="RmlC-like_jellyroll"/>
</dbReference>
<accession>A0A316EZJ5</accession>
<dbReference type="PANTHER" id="PTHR12918:SF1">
    <property type="entry name" value="CYSTEINE DIOXYGENASE TYPE 1"/>
    <property type="match status" value="1"/>
</dbReference>
<proteinExistence type="inferred from homology"/>
<dbReference type="GeneID" id="98339419"/>
<gene>
    <name evidence="7" type="ORF">C7419_1012028</name>
</gene>
<dbReference type="Gene3D" id="1.20.5.440">
    <property type="entry name" value="ATP synthase delta/epsilon subunit, C-terminal domain"/>
    <property type="match status" value="1"/>
</dbReference>
<name>A0A316EZJ5_9BURK</name>
<dbReference type="SUPFAM" id="SSF51182">
    <property type="entry name" value="RmlC-like cupins"/>
    <property type="match status" value="1"/>
</dbReference>
<dbReference type="Pfam" id="PF05995">
    <property type="entry name" value="CDO_I"/>
    <property type="match status" value="1"/>
</dbReference>
<comment type="caution">
    <text evidence="7">The sequence shown here is derived from an EMBL/GenBank/DDBJ whole genome shotgun (WGS) entry which is preliminary data.</text>
</comment>
<feature type="binding site" evidence="6">
    <location>
        <position position="96"/>
    </location>
    <ligand>
        <name>Fe cation</name>
        <dbReference type="ChEBI" id="CHEBI:24875"/>
        <note>catalytic</note>
    </ligand>
</feature>
<keyword evidence="3" id="KW-0223">Dioxygenase</keyword>
<feature type="binding site" evidence="6">
    <location>
        <position position="94"/>
    </location>
    <ligand>
        <name>Fe cation</name>
        <dbReference type="ChEBI" id="CHEBI:24875"/>
        <note>catalytic</note>
    </ligand>
</feature>
<evidence type="ECO:0000256" key="3">
    <source>
        <dbReference type="ARBA" id="ARBA00022964"/>
    </source>
</evidence>
<keyword evidence="4" id="KW-0560">Oxidoreductase</keyword>
<evidence type="ECO:0000313" key="7">
    <source>
        <dbReference type="EMBL" id="PWK38137.1"/>
    </source>
</evidence>
<keyword evidence="5 6" id="KW-0408">Iron</keyword>
<keyword evidence="8" id="KW-1185">Reference proteome</keyword>
<evidence type="ECO:0000256" key="4">
    <source>
        <dbReference type="ARBA" id="ARBA00023002"/>
    </source>
</evidence>
<dbReference type="Proteomes" id="UP000245754">
    <property type="component" value="Unassembled WGS sequence"/>
</dbReference>
<dbReference type="PANTHER" id="PTHR12918">
    <property type="entry name" value="CYSTEINE DIOXYGENASE"/>
    <property type="match status" value="1"/>
</dbReference>
<protein>
    <submittedName>
        <fullName evidence="7">Putative metal-dependent enzyme (Double-stranded beta helix superfamily)</fullName>
    </submittedName>
</protein>